<evidence type="ECO:0000313" key="2">
    <source>
        <dbReference type="Proteomes" id="UP000182888"/>
    </source>
</evidence>
<reference evidence="2" key="1">
    <citation type="submission" date="2014-08" db="EMBL/GenBank/DDBJ databases">
        <authorList>
            <person name="Edwards T."/>
        </authorList>
    </citation>
    <scope>NUCLEOTIDE SEQUENCE [LARGE SCALE GENOMIC DNA]</scope>
</reference>
<accession>A0A0K2W1C6</accession>
<protein>
    <submittedName>
        <fullName evidence="1">ModE molybdate transport repressor domain-containing protein</fullName>
    </submittedName>
</protein>
<sequence length="74" mass="8232">MQATAAGAGICVLPCVLADPDRRLVRLLQRQTRLIRTFWMIVHSDTRGLARIKATNFIANAVREAGDLFLPRQG</sequence>
<dbReference type="AlphaFoldDB" id="A0A0K2W1C6"/>
<gene>
    <name evidence="1" type="ORF">MPL1032_240241</name>
</gene>
<organism evidence="1 2">
    <name type="scientific">Mesorhizobium plurifarium</name>
    <dbReference type="NCBI Taxonomy" id="69974"/>
    <lineage>
        <taxon>Bacteria</taxon>
        <taxon>Pseudomonadati</taxon>
        <taxon>Pseudomonadota</taxon>
        <taxon>Alphaproteobacteria</taxon>
        <taxon>Hyphomicrobiales</taxon>
        <taxon>Phyllobacteriaceae</taxon>
        <taxon>Mesorhizobium</taxon>
    </lineage>
</organism>
<dbReference type="EMBL" id="CCND01000017">
    <property type="protein sequence ID" value="CDX58745.1"/>
    <property type="molecule type" value="Genomic_DNA"/>
</dbReference>
<dbReference type="SUPFAM" id="SSF53850">
    <property type="entry name" value="Periplasmic binding protein-like II"/>
    <property type="match status" value="1"/>
</dbReference>
<proteinExistence type="predicted"/>
<dbReference type="Proteomes" id="UP000182888">
    <property type="component" value="Unassembled WGS sequence"/>
</dbReference>
<evidence type="ECO:0000313" key="1">
    <source>
        <dbReference type="EMBL" id="CDX58745.1"/>
    </source>
</evidence>
<name>A0A0K2W1C6_MESPL</name>